<proteinExistence type="predicted"/>
<gene>
    <name evidence="3" type="ORF">M768_15285</name>
</gene>
<evidence type="ECO:0000256" key="1">
    <source>
        <dbReference type="SAM" id="MobiDB-lite"/>
    </source>
</evidence>
<protein>
    <recommendedName>
        <fullName evidence="2">DUF6318 domain-containing protein</fullName>
    </recommendedName>
</protein>
<dbReference type="Pfam" id="PF19843">
    <property type="entry name" value="DUF6318"/>
    <property type="match status" value="1"/>
</dbReference>
<reference evidence="3 4" key="1">
    <citation type="journal article" date="2015" name="Sci. Rep.">
        <title>Functional and structural properties of a novel cellulosome-like multienzyme complex: efficient glycoside hydrolysis of water-insoluble 7-xylosyl-10-deacetylpaclitaxel.</title>
        <authorList>
            <person name="Dou T.Y."/>
            <person name="Luan H.W."/>
            <person name="Ge G.B."/>
            <person name="Dong M.M."/>
            <person name="Zou H.F."/>
            <person name="He Y.Q."/>
            <person name="Cui P."/>
            <person name="Wang J.Y."/>
            <person name="Hao D.C."/>
            <person name="Yang S.L."/>
            <person name="Yang L."/>
        </authorList>
    </citation>
    <scope>NUCLEOTIDE SEQUENCE [LARGE SCALE GENOMIC DNA]</scope>
    <source>
        <strain evidence="3 4">F16</strain>
    </source>
</reference>
<keyword evidence="4" id="KW-1185">Reference proteome</keyword>
<feature type="compositionally biased region" description="Low complexity" evidence="1">
    <location>
        <begin position="24"/>
        <end position="48"/>
    </location>
</feature>
<sequence length="192" mass="19997">MGAVVAVGSVVAGCTGGGDPGPSPTVEEPVVTSPSETPEPTPTETGPVKPERPAAMERDDAEGAAAAAEYFASLYGYTLTTLDSTEWEALAHDSCGFCSETLEQVNWLRESGGTHAGGELTLEIDDPVKYVRDAQTGIWPLDGVVKQSAFTVVDGTGDEIASEPAGSREVRVEVGRHDGQWVIVELAPIPEG</sequence>
<dbReference type="PATRIC" id="fig|1350482.3.peg.3390"/>
<feature type="region of interest" description="Disordered" evidence="1">
    <location>
        <begin position="11"/>
        <end position="57"/>
    </location>
</feature>
<accession>A0A0M0F4A3</accession>
<evidence type="ECO:0000259" key="2">
    <source>
        <dbReference type="Pfam" id="PF19843"/>
    </source>
</evidence>
<dbReference type="Proteomes" id="UP000037387">
    <property type="component" value="Unassembled WGS sequence"/>
</dbReference>
<dbReference type="AlphaFoldDB" id="A0A0M0F4A3"/>
<evidence type="ECO:0000313" key="3">
    <source>
        <dbReference type="EMBL" id="KON72333.1"/>
    </source>
</evidence>
<name>A0A0M0F4A3_CELCE</name>
<evidence type="ECO:0000313" key="4">
    <source>
        <dbReference type="Proteomes" id="UP000037387"/>
    </source>
</evidence>
<dbReference type="InterPro" id="IPR046281">
    <property type="entry name" value="DUF6318"/>
</dbReference>
<comment type="caution">
    <text evidence="3">The sequence shown here is derived from an EMBL/GenBank/DDBJ whole genome shotgun (WGS) entry which is preliminary data.</text>
</comment>
<organism evidence="3 4">
    <name type="scientific">Cellulosimicrobium cellulans F16</name>
    <dbReference type="NCBI Taxonomy" id="1350482"/>
    <lineage>
        <taxon>Bacteria</taxon>
        <taxon>Bacillati</taxon>
        <taxon>Actinomycetota</taxon>
        <taxon>Actinomycetes</taxon>
        <taxon>Micrococcales</taxon>
        <taxon>Promicromonosporaceae</taxon>
        <taxon>Cellulosimicrobium</taxon>
    </lineage>
</organism>
<dbReference type="EMBL" id="ATNL01000012">
    <property type="protein sequence ID" value="KON72333.1"/>
    <property type="molecule type" value="Genomic_DNA"/>
</dbReference>
<feature type="domain" description="DUF6318" evidence="2">
    <location>
        <begin position="49"/>
        <end position="185"/>
    </location>
</feature>